<gene>
    <name evidence="1" type="ORF">NEE14_009500</name>
</gene>
<accession>A0ABZ2IN81</accession>
<evidence type="ECO:0000313" key="2">
    <source>
        <dbReference type="Proteomes" id="UP001320603"/>
    </source>
</evidence>
<dbReference type="EMBL" id="CP146284">
    <property type="protein sequence ID" value="WWV65263.1"/>
    <property type="molecule type" value="Genomic_DNA"/>
</dbReference>
<dbReference type="Proteomes" id="UP001320603">
    <property type="component" value="Chromosome"/>
</dbReference>
<protein>
    <submittedName>
        <fullName evidence="1">Uncharacterized protein</fullName>
    </submittedName>
</protein>
<keyword evidence="2" id="KW-1185">Reference proteome</keyword>
<sequence length="49" mass="5866">MTLFFTDSALSFIVPQGWNDRITYVERSYHDCGTIVSRLWNDRITRVKR</sequence>
<evidence type="ECO:0000313" key="1">
    <source>
        <dbReference type="EMBL" id="WWV65263.1"/>
    </source>
</evidence>
<dbReference type="RefSeq" id="WP_251968240.1">
    <property type="nucleotide sequence ID" value="NZ_CP146284.1"/>
</dbReference>
<organism evidence="1 2">
    <name type="scientific">Parabacteroides absconsus</name>
    <dbReference type="NCBI Taxonomy" id="2951805"/>
    <lineage>
        <taxon>Bacteria</taxon>
        <taxon>Pseudomonadati</taxon>
        <taxon>Bacteroidota</taxon>
        <taxon>Bacteroidia</taxon>
        <taxon>Bacteroidales</taxon>
        <taxon>Tannerellaceae</taxon>
        <taxon>Parabacteroides</taxon>
    </lineage>
</organism>
<name>A0ABZ2IN81_9BACT</name>
<reference evidence="1 2" key="1">
    <citation type="submission" date="2024-02" db="EMBL/GenBank/DDBJ databases">
        <title>Whole genome sequencing of Parabacteroides sp. AD58.</title>
        <authorList>
            <person name="Chaplin A.V."/>
            <person name="Pikina A.P."/>
            <person name="Sokolova S.R."/>
            <person name="Korostin D.O."/>
            <person name="Efimov B.A."/>
        </authorList>
    </citation>
    <scope>NUCLEOTIDE SEQUENCE [LARGE SCALE GENOMIC DNA]</scope>
    <source>
        <strain evidence="1 2">AD58</strain>
    </source>
</reference>
<proteinExistence type="predicted"/>